<protein>
    <submittedName>
        <fullName evidence="1">Uncharacterized protein</fullName>
    </submittedName>
</protein>
<dbReference type="AlphaFoldDB" id="A0A8S1QSZ7"/>
<keyword evidence="2" id="KW-1185">Reference proteome</keyword>
<sequence length="171" mass="20623">MLDMTIILRWHTNKRNLISQLKTSKNLLLIFQNEKISNSKINKPQQLNNNLLYKLNFNQNNTVLTLYLWQRNKKLMKSLYKKKILKQHNKSYPNQKKRIMIQEHKFYNDMLIMLKISQAFLDQQFGCEKLSSEFNNIYGYIIKQIIIGKVSICRAILKRFIDQIRILSKRE</sequence>
<gene>
    <name evidence="1" type="ORF">PSON_ATCC_30995.1.T1140209</name>
</gene>
<accession>A0A8S1QSZ7</accession>
<evidence type="ECO:0000313" key="2">
    <source>
        <dbReference type="Proteomes" id="UP000692954"/>
    </source>
</evidence>
<organism evidence="1 2">
    <name type="scientific">Paramecium sonneborni</name>
    <dbReference type="NCBI Taxonomy" id="65129"/>
    <lineage>
        <taxon>Eukaryota</taxon>
        <taxon>Sar</taxon>
        <taxon>Alveolata</taxon>
        <taxon>Ciliophora</taxon>
        <taxon>Intramacronucleata</taxon>
        <taxon>Oligohymenophorea</taxon>
        <taxon>Peniculida</taxon>
        <taxon>Parameciidae</taxon>
        <taxon>Paramecium</taxon>
    </lineage>
</organism>
<dbReference type="Proteomes" id="UP000692954">
    <property type="component" value="Unassembled WGS sequence"/>
</dbReference>
<evidence type="ECO:0000313" key="1">
    <source>
        <dbReference type="EMBL" id="CAD8117747.1"/>
    </source>
</evidence>
<reference evidence="1" key="1">
    <citation type="submission" date="2021-01" db="EMBL/GenBank/DDBJ databases">
        <authorList>
            <consortium name="Genoscope - CEA"/>
            <person name="William W."/>
        </authorList>
    </citation>
    <scope>NUCLEOTIDE SEQUENCE</scope>
</reference>
<dbReference type="EMBL" id="CAJJDN010000114">
    <property type="protein sequence ID" value="CAD8117747.1"/>
    <property type="molecule type" value="Genomic_DNA"/>
</dbReference>
<comment type="caution">
    <text evidence="1">The sequence shown here is derived from an EMBL/GenBank/DDBJ whole genome shotgun (WGS) entry which is preliminary data.</text>
</comment>
<name>A0A8S1QSZ7_9CILI</name>
<proteinExistence type="predicted"/>